<feature type="transmembrane region" description="Helical" evidence="5">
    <location>
        <begin position="82"/>
        <end position="101"/>
    </location>
</feature>
<feature type="transmembrane region" description="Helical" evidence="5">
    <location>
        <begin position="12"/>
        <end position="35"/>
    </location>
</feature>
<dbReference type="RefSeq" id="WP_203973744.1">
    <property type="nucleotide sequence ID" value="NZ_BAAAKY010000049.1"/>
</dbReference>
<dbReference type="GO" id="GO:0012505">
    <property type="term" value="C:endomembrane system"/>
    <property type="evidence" value="ECO:0007669"/>
    <property type="project" value="UniProtKB-SubCell"/>
</dbReference>
<name>A0A8J3UX65_9ACTN</name>
<evidence type="ECO:0000259" key="6">
    <source>
        <dbReference type="Pfam" id="PF02656"/>
    </source>
</evidence>
<reference evidence="7" key="1">
    <citation type="submission" date="2021-01" db="EMBL/GenBank/DDBJ databases">
        <title>Whole genome shotgun sequence of Planotetraspora silvatica NBRC 100141.</title>
        <authorList>
            <person name="Komaki H."/>
            <person name="Tamura T."/>
        </authorList>
    </citation>
    <scope>NUCLEOTIDE SEQUENCE</scope>
    <source>
        <strain evidence="7">NBRC 100141</strain>
    </source>
</reference>
<evidence type="ECO:0000256" key="3">
    <source>
        <dbReference type="ARBA" id="ARBA00022989"/>
    </source>
</evidence>
<dbReference type="InterPro" id="IPR003807">
    <property type="entry name" value="DUF202"/>
</dbReference>
<evidence type="ECO:0000256" key="2">
    <source>
        <dbReference type="ARBA" id="ARBA00022692"/>
    </source>
</evidence>
<feature type="transmembrane region" description="Helical" evidence="5">
    <location>
        <begin position="41"/>
        <end position="61"/>
    </location>
</feature>
<keyword evidence="2 5" id="KW-0812">Transmembrane</keyword>
<dbReference type="AlphaFoldDB" id="A0A8J3UX65"/>
<keyword evidence="4 5" id="KW-0472">Membrane</keyword>
<evidence type="ECO:0000256" key="5">
    <source>
        <dbReference type="SAM" id="Phobius"/>
    </source>
</evidence>
<sequence length="104" mass="10649">MTAGLHSERTRLAWVRTATLLAVAGLVAAGAGLRGGEGPGMIAPFAVAALCGAILLLRTGARYRRVERALREAGPLDDTADARLAWAGVLCVVAGSLALVLSRV</sequence>
<proteinExistence type="predicted"/>
<comment type="subcellular location">
    <subcellularLocation>
        <location evidence="1">Endomembrane system</location>
        <topology evidence="1">Multi-pass membrane protein</topology>
    </subcellularLocation>
</comment>
<evidence type="ECO:0000256" key="4">
    <source>
        <dbReference type="ARBA" id="ARBA00023136"/>
    </source>
</evidence>
<feature type="domain" description="DUF202" evidence="6">
    <location>
        <begin position="7"/>
        <end position="69"/>
    </location>
</feature>
<protein>
    <recommendedName>
        <fullName evidence="6">DUF202 domain-containing protein</fullName>
    </recommendedName>
</protein>
<dbReference type="Pfam" id="PF02656">
    <property type="entry name" value="DUF202"/>
    <property type="match status" value="1"/>
</dbReference>
<keyword evidence="8" id="KW-1185">Reference proteome</keyword>
<gene>
    <name evidence="7" type="ORF">Psi02_25490</name>
</gene>
<evidence type="ECO:0000313" key="7">
    <source>
        <dbReference type="EMBL" id="GII46125.1"/>
    </source>
</evidence>
<evidence type="ECO:0000313" key="8">
    <source>
        <dbReference type="Proteomes" id="UP000644610"/>
    </source>
</evidence>
<dbReference type="EMBL" id="BOOQ01000015">
    <property type="protein sequence ID" value="GII46125.1"/>
    <property type="molecule type" value="Genomic_DNA"/>
</dbReference>
<accession>A0A8J3UX65</accession>
<dbReference type="Proteomes" id="UP000644610">
    <property type="component" value="Unassembled WGS sequence"/>
</dbReference>
<keyword evidence="3 5" id="KW-1133">Transmembrane helix</keyword>
<organism evidence="7 8">
    <name type="scientific">Planotetraspora silvatica</name>
    <dbReference type="NCBI Taxonomy" id="234614"/>
    <lineage>
        <taxon>Bacteria</taxon>
        <taxon>Bacillati</taxon>
        <taxon>Actinomycetota</taxon>
        <taxon>Actinomycetes</taxon>
        <taxon>Streptosporangiales</taxon>
        <taxon>Streptosporangiaceae</taxon>
        <taxon>Planotetraspora</taxon>
    </lineage>
</organism>
<comment type="caution">
    <text evidence="7">The sequence shown here is derived from an EMBL/GenBank/DDBJ whole genome shotgun (WGS) entry which is preliminary data.</text>
</comment>
<evidence type="ECO:0000256" key="1">
    <source>
        <dbReference type="ARBA" id="ARBA00004127"/>
    </source>
</evidence>